<accession>A0A3G1KS91</accession>
<evidence type="ECO:0000313" key="1">
    <source>
        <dbReference type="EMBL" id="ATW25264.1"/>
    </source>
</evidence>
<proteinExistence type="predicted"/>
<name>A0A3G1KS91_FORW1</name>
<organism evidence="1 2">
    <name type="scientific">Formimonas warabiya</name>
    <dbReference type="NCBI Taxonomy" id="1761012"/>
    <lineage>
        <taxon>Bacteria</taxon>
        <taxon>Bacillati</taxon>
        <taxon>Bacillota</taxon>
        <taxon>Clostridia</taxon>
        <taxon>Eubacteriales</taxon>
        <taxon>Peptococcaceae</taxon>
        <taxon>Candidatus Formimonas</taxon>
    </lineage>
</organism>
<dbReference type="Proteomes" id="UP000323521">
    <property type="component" value="Chromosome"/>
</dbReference>
<sequence>MQEKVMVSDALSMVKSSLATYAQVISECANPNLRSAIQQIRNNCETSQYELFKLAQSKGFYQPATMADDSQVQQVRMQLGS</sequence>
<dbReference type="InterPro" id="IPR012851">
    <property type="entry name" value="Spore_coat_CotF-like"/>
</dbReference>
<keyword evidence="1" id="KW-0946">Virion</keyword>
<gene>
    <name evidence="1" type="ORF">DCMF_11240</name>
</gene>
<dbReference type="Gene3D" id="1.20.1260.10">
    <property type="match status" value="1"/>
</dbReference>
<dbReference type="Pfam" id="PF07875">
    <property type="entry name" value="Coat_F"/>
    <property type="match status" value="1"/>
</dbReference>
<keyword evidence="1" id="KW-0167">Capsid protein</keyword>
<dbReference type="RefSeq" id="WP_148134521.1">
    <property type="nucleotide sequence ID" value="NZ_CP017634.1"/>
</dbReference>
<dbReference type="EMBL" id="CP017634">
    <property type="protein sequence ID" value="ATW25264.1"/>
    <property type="molecule type" value="Genomic_DNA"/>
</dbReference>
<keyword evidence="2" id="KW-1185">Reference proteome</keyword>
<protein>
    <submittedName>
        <fullName evidence="1">Spore coat protein</fullName>
    </submittedName>
</protein>
<dbReference type="AlphaFoldDB" id="A0A3G1KS91"/>
<dbReference type="KEGG" id="fwa:DCMF_11240"/>
<evidence type="ECO:0000313" key="2">
    <source>
        <dbReference type="Proteomes" id="UP000323521"/>
    </source>
</evidence>
<dbReference type="InterPro" id="IPR012347">
    <property type="entry name" value="Ferritin-like"/>
</dbReference>
<reference evidence="1 2" key="1">
    <citation type="submission" date="2016-10" db="EMBL/GenBank/DDBJ databases">
        <title>Complete Genome Sequence of Peptococcaceae strain DCMF.</title>
        <authorList>
            <person name="Edwards R.J."/>
            <person name="Holland S.I."/>
            <person name="Deshpande N.P."/>
            <person name="Wong Y.K."/>
            <person name="Ertan H."/>
            <person name="Manefield M."/>
            <person name="Russell T.L."/>
            <person name="Lee M.J."/>
        </authorList>
    </citation>
    <scope>NUCLEOTIDE SEQUENCE [LARGE SCALE GENOMIC DNA]</scope>
    <source>
        <strain evidence="1 2">DCMF</strain>
    </source>
</reference>
<dbReference type="OrthoDB" id="1683800at2"/>